<dbReference type="STRING" id="569882.SAMN04490248_1546"/>
<keyword evidence="2" id="KW-1133">Transmembrane helix</keyword>
<proteinExistence type="predicted"/>
<keyword evidence="2" id="KW-0472">Membrane</keyword>
<dbReference type="Proteomes" id="UP000198893">
    <property type="component" value="Unassembled WGS sequence"/>
</dbReference>
<dbReference type="InterPro" id="IPR058647">
    <property type="entry name" value="BSH_CzcB-like"/>
</dbReference>
<organism evidence="4 5">
    <name type="scientific">Salinihabitans flavidus</name>
    <dbReference type="NCBI Taxonomy" id="569882"/>
    <lineage>
        <taxon>Bacteria</taxon>
        <taxon>Pseudomonadati</taxon>
        <taxon>Pseudomonadota</taxon>
        <taxon>Alphaproteobacteria</taxon>
        <taxon>Rhodobacterales</taxon>
        <taxon>Roseobacteraceae</taxon>
        <taxon>Salinihabitans</taxon>
    </lineage>
</organism>
<dbReference type="OrthoDB" id="9778236at2"/>
<keyword evidence="5" id="KW-1185">Reference proteome</keyword>
<gene>
    <name evidence="4" type="ORF">SAMN04490248_1546</name>
</gene>
<evidence type="ECO:0000256" key="2">
    <source>
        <dbReference type="SAM" id="Phobius"/>
    </source>
</evidence>
<keyword evidence="1" id="KW-0175">Coiled coil</keyword>
<keyword evidence="2" id="KW-0812">Transmembrane</keyword>
<dbReference type="Gene3D" id="2.40.30.170">
    <property type="match status" value="1"/>
</dbReference>
<accession>A0A1H8WBW7</accession>
<protein>
    <submittedName>
        <fullName evidence="4">HlyD family secretion protein</fullName>
    </submittedName>
</protein>
<dbReference type="SUPFAM" id="SSF111369">
    <property type="entry name" value="HlyD-like secretion proteins"/>
    <property type="match status" value="1"/>
</dbReference>
<dbReference type="EMBL" id="FODS01000054">
    <property type="protein sequence ID" value="SEP25152.1"/>
    <property type="molecule type" value="Genomic_DNA"/>
</dbReference>
<dbReference type="Pfam" id="PF25973">
    <property type="entry name" value="BSH_CzcB"/>
    <property type="match status" value="1"/>
</dbReference>
<dbReference type="PANTHER" id="PTHR30438:SF2">
    <property type="entry name" value="MEMBRANE PROTEIN"/>
    <property type="match status" value="1"/>
</dbReference>
<name>A0A1H8WBW7_9RHOB</name>
<dbReference type="RefSeq" id="WP_093120787.1">
    <property type="nucleotide sequence ID" value="NZ_FODS01000054.1"/>
</dbReference>
<dbReference type="Gene3D" id="1.10.287.470">
    <property type="entry name" value="Helix hairpin bin"/>
    <property type="match status" value="1"/>
</dbReference>
<evidence type="ECO:0000256" key="1">
    <source>
        <dbReference type="SAM" id="Coils"/>
    </source>
</evidence>
<dbReference type="Gene3D" id="2.40.50.100">
    <property type="match status" value="1"/>
</dbReference>
<evidence type="ECO:0000313" key="4">
    <source>
        <dbReference type="EMBL" id="SEP25152.1"/>
    </source>
</evidence>
<dbReference type="AlphaFoldDB" id="A0A1H8WBW7"/>
<feature type="transmembrane region" description="Helical" evidence="2">
    <location>
        <begin position="7"/>
        <end position="26"/>
    </location>
</feature>
<dbReference type="GO" id="GO:0005886">
    <property type="term" value="C:plasma membrane"/>
    <property type="evidence" value="ECO:0007669"/>
    <property type="project" value="TreeGrafter"/>
</dbReference>
<feature type="coiled-coil region" evidence="1">
    <location>
        <begin position="146"/>
        <end position="173"/>
    </location>
</feature>
<evidence type="ECO:0000259" key="3">
    <source>
        <dbReference type="Pfam" id="PF25973"/>
    </source>
</evidence>
<dbReference type="PANTHER" id="PTHR30438">
    <property type="entry name" value="36 KDA ANTIGEN-RELATED"/>
    <property type="match status" value="1"/>
</dbReference>
<sequence>MSMKKSFLYGAGILVLLGAGFLYWGLTVDDGPPPGFATANGRIEAERVDVATKFSGRLTEIMVSEGDRVEADEVLARLDDTQLRAKLREAQAQVGAARQTLAERRAMLAEKKSTLTYAEKELYRAQELGERGFAPEETIDLRLSKKESAEAAVDSAKAGIAAAEARIEAAQATVDRPRADLEEYVLRAPRAGRVQYRLADTGEVLAAGARVLTLLDLTDVVMTVYLPTGAAGRLSYGAEARLVLDAAPQYVIPASVSFVAGEAQFTPKFVETEEERENLMFRVKLRIPPEILADYQDVVKTGVPGLAHVRVDPGAEWPASLAVRLPDVD</sequence>
<evidence type="ECO:0000313" key="5">
    <source>
        <dbReference type="Proteomes" id="UP000198893"/>
    </source>
</evidence>
<feature type="domain" description="CzcB-like barrel-sandwich hybrid" evidence="3">
    <location>
        <begin position="48"/>
        <end position="215"/>
    </location>
</feature>
<reference evidence="4 5" key="1">
    <citation type="submission" date="2016-10" db="EMBL/GenBank/DDBJ databases">
        <authorList>
            <person name="de Groot N.N."/>
        </authorList>
    </citation>
    <scope>NUCLEOTIDE SEQUENCE [LARGE SCALE GENOMIC DNA]</scope>
    <source>
        <strain evidence="4 5">DSM 27842</strain>
    </source>
</reference>